<dbReference type="Pfam" id="PF12796">
    <property type="entry name" value="Ank_2"/>
    <property type="match status" value="1"/>
</dbReference>
<feature type="domain" description="GPI inositol-deacylase winged helix" evidence="3">
    <location>
        <begin position="466"/>
        <end position="547"/>
    </location>
</feature>
<dbReference type="AlphaFoldDB" id="A0AAD4Q4M4"/>
<dbReference type="GeneID" id="70252923"/>
<dbReference type="Gene3D" id="1.25.40.20">
    <property type="entry name" value="Ankyrin repeat-containing domain"/>
    <property type="match status" value="1"/>
</dbReference>
<protein>
    <recommendedName>
        <fullName evidence="7">NACHT domain-containing protein</fullName>
    </recommendedName>
</protein>
<dbReference type="Proteomes" id="UP001201262">
    <property type="component" value="Unassembled WGS sequence"/>
</dbReference>
<organism evidence="5 6">
    <name type="scientific">Talaromyces proteolyticus</name>
    <dbReference type="NCBI Taxonomy" id="1131652"/>
    <lineage>
        <taxon>Eukaryota</taxon>
        <taxon>Fungi</taxon>
        <taxon>Dikarya</taxon>
        <taxon>Ascomycota</taxon>
        <taxon>Pezizomycotina</taxon>
        <taxon>Eurotiomycetes</taxon>
        <taxon>Eurotiomycetidae</taxon>
        <taxon>Eurotiales</taxon>
        <taxon>Trichocomaceae</taxon>
        <taxon>Talaromyces</taxon>
        <taxon>Talaromyces sect. Bacilispori</taxon>
    </lineage>
</organism>
<evidence type="ECO:0008006" key="7">
    <source>
        <dbReference type="Google" id="ProtNLM"/>
    </source>
</evidence>
<dbReference type="PANTHER" id="PTHR10039:SF16">
    <property type="entry name" value="GPI INOSITOL-DEACYLASE"/>
    <property type="match status" value="1"/>
</dbReference>
<dbReference type="SUPFAM" id="SSF48403">
    <property type="entry name" value="Ankyrin repeat"/>
    <property type="match status" value="1"/>
</dbReference>
<dbReference type="InterPro" id="IPR054471">
    <property type="entry name" value="GPIID_WHD"/>
</dbReference>
<reference evidence="5" key="1">
    <citation type="submission" date="2021-12" db="EMBL/GenBank/DDBJ databases">
        <title>Convergent genome expansion in fungi linked to evolution of root-endophyte symbiosis.</title>
        <authorList>
            <consortium name="DOE Joint Genome Institute"/>
            <person name="Ke Y.-H."/>
            <person name="Bonito G."/>
            <person name="Liao H.-L."/>
            <person name="Looney B."/>
            <person name="Rojas-Flechas A."/>
            <person name="Nash J."/>
            <person name="Hameed K."/>
            <person name="Schadt C."/>
            <person name="Martin F."/>
            <person name="Crous P.W."/>
            <person name="Miettinen O."/>
            <person name="Magnuson J.K."/>
            <person name="Labbe J."/>
            <person name="Jacobson D."/>
            <person name="Doktycz M.J."/>
            <person name="Veneault-Fourrey C."/>
            <person name="Kuo A."/>
            <person name="Mondo S."/>
            <person name="Calhoun S."/>
            <person name="Riley R."/>
            <person name="Ohm R."/>
            <person name="LaButti K."/>
            <person name="Andreopoulos B."/>
            <person name="Pangilinan J."/>
            <person name="Nolan M."/>
            <person name="Tritt A."/>
            <person name="Clum A."/>
            <person name="Lipzen A."/>
            <person name="Daum C."/>
            <person name="Barry K."/>
            <person name="Grigoriev I.V."/>
            <person name="Vilgalys R."/>
        </authorList>
    </citation>
    <scope>NUCLEOTIDE SEQUENCE</scope>
    <source>
        <strain evidence="5">PMI_201</strain>
    </source>
</reference>
<dbReference type="EMBL" id="JAJTJA010000002">
    <property type="protein sequence ID" value="KAH8703264.1"/>
    <property type="molecule type" value="Genomic_DNA"/>
</dbReference>
<evidence type="ECO:0000313" key="5">
    <source>
        <dbReference type="EMBL" id="KAH8703264.1"/>
    </source>
</evidence>
<sequence length="771" mass="87951">MLTMADPLSISGLILQVITTAKTVYDYASQVKNAQKDIRELFGELFALKAIVDQIQMEKDATIKVTEIYFNNTRSSDAFDKAMTDTRNLLQEILDDLVERALRGQSLLRNLGWPGKKTNLQEKVAKLERIKTYFILVLMNDKAELGRDMSISIGAIAETSIQLYQNNQDEINRKIKDWICPIDLELMHRRARSTCQSGTGLWFIDGPFQRWLSGSDDMRLLYLEGKSGSGKTVLCSSAIEAVQTVPTDKTSFQVLYHYCSFRSVPSQQLIYILGALITQISETIPSILEDLREPYERRTEPTADALIEIIHSHIDTRQHLLVFIDAVNESSESDAIFKALHKLMKLLPNLFAFTTSTVPPPSLFENNTLLRVKMETSSNPNDIHAYINRQLEQQPALHRLAPHVKDQIKRTLTKKANGMFRYVQCQLELLSSQRTGRDVIRALEQIPDGINGTYELILECIPPSDRELAREILVWLIYNRQPIRLSALNEAIVLQRYDRYLDDECKLFDQTAILHICQGLLTYDEKTSIVALAHSSVRSYLTSDAIKKSRAAFYSVDERVATRNIFQKCLTYLMFDEFNNPCRNIPALNKRLAEYPLLRYAAENWATHCNAIQYTGDGLIDSDLEQAMSFFYTHKFHNGGNYTSWAQILLFEAPAKLSFITEPLYYAASFGLLPVVDRLLENGASRNCHGGRNKSTPLVVATFRGHLPVVKLLLERGEDPNTKDIYGMTSLEWALEKRFHEIEHTLRQYGAGNTSPNPDIHQTWMLTKELK</sequence>
<dbReference type="InterPro" id="IPR002110">
    <property type="entry name" value="Ankyrin_rpt"/>
</dbReference>
<dbReference type="PROSITE" id="PS50088">
    <property type="entry name" value="ANK_REPEAT"/>
    <property type="match status" value="1"/>
</dbReference>
<evidence type="ECO:0000313" key="6">
    <source>
        <dbReference type="Proteomes" id="UP001201262"/>
    </source>
</evidence>
<evidence type="ECO:0000259" key="3">
    <source>
        <dbReference type="Pfam" id="PF22939"/>
    </source>
</evidence>
<dbReference type="Pfam" id="PF22939">
    <property type="entry name" value="WHD_GPIID"/>
    <property type="match status" value="1"/>
</dbReference>
<feature type="repeat" description="ANK" evidence="2">
    <location>
        <begin position="693"/>
        <end position="725"/>
    </location>
</feature>
<evidence type="ECO:0000256" key="1">
    <source>
        <dbReference type="ARBA" id="ARBA00022737"/>
    </source>
</evidence>
<evidence type="ECO:0000259" key="4">
    <source>
        <dbReference type="Pfam" id="PF24883"/>
    </source>
</evidence>
<dbReference type="InterPro" id="IPR036770">
    <property type="entry name" value="Ankyrin_rpt-contain_sf"/>
</dbReference>
<dbReference type="PANTHER" id="PTHR10039">
    <property type="entry name" value="AMELOGENIN"/>
    <property type="match status" value="1"/>
</dbReference>
<evidence type="ECO:0000256" key="2">
    <source>
        <dbReference type="PROSITE-ProRule" id="PRU00023"/>
    </source>
</evidence>
<dbReference type="InterPro" id="IPR027417">
    <property type="entry name" value="P-loop_NTPase"/>
</dbReference>
<comment type="caution">
    <text evidence="5">The sequence shown here is derived from an EMBL/GenBank/DDBJ whole genome shotgun (WGS) entry which is preliminary data.</text>
</comment>
<keyword evidence="6" id="KW-1185">Reference proteome</keyword>
<dbReference type="SMART" id="SM00248">
    <property type="entry name" value="ANK"/>
    <property type="match status" value="3"/>
</dbReference>
<name>A0AAD4Q4M4_9EURO</name>
<dbReference type="RefSeq" id="XP_046076282.1">
    <property type="nucleotide sequence ID" value="XM_046222637.1"/>
</dbReference>
<dbReference type="PROSITE" id="PS50297">
    <property type="entry name" value="ANK_REP_REGION"/>
    <property type="match status" value="1"/>
</dbReference>
<keyword evidence="2" id="KW-0040">ANK repeat</keyword>
<accession>A0AAD4Q4M4</accession>
<dbReference type="Pfam" id="PF24883">
    <property type="entry name" value="NPHP3_N"/>
    <property type="match status" value="1"/>
</dbReference>
<dbReference type="InterPro" id="IPR056884">
    <property type="entry name" value="NPHP3-like_N"/>
</dbReference>
<keyword evidence="1" id="KW-0677">Repeat</keyword>
<dbReference type="Gene3D" id="3.40.50.300">
    <property type="entry name" value="P-loop containing nucleotide triphosphate hydrolases"/>
    <property type="match status" value="1"/>
</dbReference>
<gene>
    <name evidence="5" type="ORF">BGW36DRAFT_84581</name>
</gene>
<dbReference type="SUPFAM" id="SSF52540">
    <property type="entry name" value="P-loop containing nucleoside triphosphate hydrolases"/>
    <property type="match status" value="1"/>
</dbReference>
<proteinExistence type="predicted"/>
<feature type="domain" description="Nephrocystin 3-like N-terminal" evidence="4">
    <location>
        <begin position="198"/>
        <end position="351"/>
    </location>
</feature>